<name>A0A3B0TIF1_9ZZZZ</name>
<dbReference type="AlphaFoldDB" id="A0A3B0TIF1"/>
<dbReference type="Pfam" id="PF19645">
    <property type="entry name" value="DUF6148"/>
    <property type="match status" value="1"/>
</dbReference>
<dbReference type="EMBL" id="UOEO01000076">
    <property type="protein sequence ID" value="VAW17708.1"/>
    <property type="molecule type" value="Genomic_DNA"/>
</dbReference>
<sequence length="77" mass="8393">MAGITLAIAEARLTAYLDAEAAVLNNQSYDIDVGGSRRSMTRADLAEVRKGIEYWSGLVNRLSNAVLGGSRSRYMVR</sequence>
<protein>
    <submittedName>
        <fullName evidence="1">Uncharacterized protein</fullName>
    </submittedName>
</protein>
<organism evidence="1">
    <name type="scientific">hydrothermal vent metagenome</name>
    <dbReference type="NCBI Taxonomy" id="652676"/>
    <lineage>
        <taxon>unclassified sequences</taxon>
        <taxon>metagenomes</taxon>
        <taxon>ecological metagenomes</taxon>
    </lineage>
</organism>
<reference evidence="1" key="1">
    <citation type="submission" date="2018-06" db="EMBL/GenBank/DDBJ databases">
        <authorList>
            <person name="Zhirakovskaya E."/>
        </authorList>
    </citation>
    <scope>NUCLEOTIDE SEQUENCE</scope>
</reference>
<gene>
    <name evidence="1" type="ORF">MNBD_ALPHA12-452</name>
</gene>
<evidence type="ECO:0000313" key="1">
    <source>
        <dbReference type="EMBL" id="VAW17708.1"/>
    </source>
</evidence>
<dbReference type="InterPro" id="IPR046146">
    <property type="entry name" value="DUF6148"/>
</dbReference>
<accession>A0A3B0TIF1</accession>
<proteinExistence type="predicted"/>